<dbReference type="SUPFAM" id="SSF54197">
    <property type="entry name" value="HIT-like"/>
    <property type="match status" value="1"/>
</dbReference>
<evidence type="ECO:0000256" key="3">
    <source>
        <dbReference type="PROSITE-ProRule" id="PRU00464"/>
    </source>
</evidence>
<evidence type="ECO:0000256" key="1">
    <source>
        <dbReference type="PIRSR" id="PIRSR601310-1"/>
    </source>
</evidence>
<evidence type="ECO:0000259" key="4">
    <source>
        <dbReference type="PROSITE" id="PS51084"/>
    </source>
</evidence>
<keyword evidence="6" id="KW-1185">Reference proteome</keyword>
<dbReference type="GO" id="GO:0003824">
    <property type="term" value="F:catalytic activity"/>
    <property type="evidence" value="ECO:0007669"/>
    <property type="project" value="InterPro"/>
</dbReference>
<dbReference type="CDD" id="cd01276">
    <property type="entry name" value="PKCI_related"/>
    <property type="match status" value="1"/>
</dbReference>
<evidence type="ECO:0000313" key="6">
    <source>
        <dbReference type="Proteomes" id="UP000192761"/>
    </source>
</evidence>
<dbReference type="OrthoDB" id="9784774at2"/>
<protein>
    <submittedName>
        <fullName evidence="5">Histidine triad (HIT) family protein</fullName>
    </submittedName>
</protein>
<gene>
    <name evidence="5" type="ORF">SAMN02745857_02687</name>
</gene>
<evidence type="ECO:0000256" key="2">
    <source>
        <dbReference type="PIRSR" id="PIRSR601310-3"/>
    </source>
</evidence>
<evidence type="ECO:0000313" key="5">
    <source>
        <dbReference type="EMBL" id="SMC27050.1"/>
    </source>
</evidence>
<dbReference type="InterPro" id="IPR019808">
    <property type="entry name" value="Histidine_triad_CS"/>
</dbReference>
<proteinExistence type="predicted"/>
<dbReference type="AlphaFoldDB" id="A0A1W1XSU5"/>
<dbReference type="Gene3D" id="3.30.428.10">
    <property type="entry name" value="HIT-like"/>
    <property type="match status" value="1"/>
</dbReference>
<feature type="active site" description="Tele-AMP-histidine intermediate" evidence="1">
    <location>
        <position position="99"/>
    </location>
</feature>
<dbReference type="Proteomes" id="UP000192761">
    <property type="component" value="Unassembled WGS sequence"/>
</dbReference>
<dbReference type="Pfam" id="PF01230">
    <property type="entry name" value="HIT"/>
    <property type="match status" value="1"/>
</dbReference>
<name>A0A1W1XSU5_9NEIS</name>
<dbReference type="InterPro" id="IPR036265">
    <property type="entry name" value="HIT-like_sf"/>
</dbReference>
<feature type="short sequence motif" description="Histidine triad motif" evidence="2 3">
    <location>
        <begin position="97"/>
        <end position="101"/>
    </location>
</feature>
<dbReference type="PROSITE" id="PS00892">
    <property type="entry name" value="HIT_1"/>
    <property type="match status" value="1"/>
</dbReference>
<dbReference type="InterPro" id="IPR011146">
    <property type="entry name" value="HIT-like"/>
</dbReference>
<organism evidence="5 6">
    <name type="scientific">Andreprevotia lacus DSM 23236</name>
    <dbReference type="NCBI Taxonomy" id="1121001"/>
    <lineage>
        <taxon>Bacteria</taxon>
        <taxon>Pseudomonadati</taxon>
        <taxon>Pseudomonadota</taxon>
        <taxon>Betaproteobacteria</taxon>
        <taxon>Neisseriales</taxon>
        <taxon>Chitinibacteraceae</taxon>
        <taxon>Andreprevotia</taxon>
    </lineage>
</organism>
<accession>A0A1W1XSU5</accession>
<sequence length="118" mass="12465">MSDCIFCKIATGAIPSNKVYEDEDVIVFHDLHPVAPVHVLVVPKTHIESLAHAEVEHQALLGKLMLVGARVADQLGLQKGFRTVINTGAGGGQTVFHLHLHVIGGPGLPSGILGVTTH</sequence>
<feature type="domain" description="HIT" evidence="4">
    <location>
        <begin position="5"/>
        <end position="112"/>
    </location>
</feature>
<dbReference type="PROSITE" id="PS51084">
    <property type="entry name" value="HIT_2"/>
    <property type="match status" value="1"/>
</dbReference>
<reference evidence="5 6" key="1">
    <citation type="submission" date="2017-04" db="EMBL/GenBank/DDBJ databases">
        <authorList>
            <person name="Afonso C.L."/>
            <person name="Miller P.J."/>
            <person name="Scott M.A."/>
            <person name="Spackman E."/>
            <person name="Goraichik I."/>
            <person name="Dimitrov K.M."/>
            <person name="Suarez D.L."/>
            <person name="Swayne D.E."/>
        </authorList>
    </citation>
    <scope>NUCLEOTIDE SEQUENCE [LARGE SCALE GENOMIC DNA]</scope>
    <source>
        <strain evidence="5 6">DSM 23236</strain>
    </source>
</reference>
<dbReference type="RefSeq" id="WP_084091317.1">
    <property type="nucleotide sequence ID" value="NZ_FWXD01000015.1"/>
</dbReference>
<dbReference type="InterPro" id="IPR001310">
    <property type="entry name" value="Histidine_triad_HIT"/>
</dbReference>
<dbReference type="PANTHER" id="PTHR23089">
    <property type="entry name" value="HISTIDINE TRIAD HIT PROTEIN"/>
    <property type="match status" value="1"/>
</dbReference>
<dbReference type="EMBL" id="FWXD01000015">
    <property type="protein sequence ID" value="SMC27050.1"/>
    <property type="molecule type" value="Genomic_DNA"/>
</dbReference>
<dbReference type="PRINTS" id="PR00332">
    <property type="entry name" value="HISTRIAD"/>
</dbReference>
<dbReference type="STRING" id="1121001.SAMN02745857_02687"/>